<gene>
    <name evidence="1" type="ORF">HPB47_005826</name>
</gene>
<sequence length="125" mass="14426">LCPPCHSNAATCRLPQENGRPDDTRPRITRRPQLGGMDRSVMNWLELTLALLLVVCSLDLKAEILKGYPCIRRLNQLYCPTPGNSYPKERIDMFIDENKALIRRMFGEYSSPDDDSAHRDHYETY</sequence>
<comment type="caution">
    <text evidence="1">The sequence shown here is derived from an EMBL/GenBank/DDBJ whole genome shotgun (WGS) entry which is preliminary data.</text>
</comment>
<dbReference type="EMBL" id="JABSTQ010010876">
    <property type="protein sequence ID" value="KAG0417170.1"/>
    <property type="molecule type" value="Genomic_DNA"/>
</dbReference>
<dbReference type="Proteomes" id="UP000805193">
    <property type="component" value="Unassembled WGS sequence"/>
</dbReference>
<reference evidence="1 2" key="1">
    <citation type="journal article" date="2020" name="Cell">
        <title>Large-Scale Comparative Analyses of Tick Genomes Elucidate Their Genetic Diversity and Vector Capacities.</title>
        <authorList>
            <consortium name="Tick Genome and Microbiome Consortium (TIGMIC)"/>
            <person name="Jia N."/>
            <person name="Wang J."/>
            <person name="Shi W."/>
            <person name="Du L."/>
            <person name="Sun Y."/>
            <person name="Zhan W."/>
            <person name="Jiang J.F."/>
            <person name="Wang Q."/>
            <person name="Zhang B."/>
            <person name="Ji P."/>
            <person name="Bell-Sakyi L."/>
            <person name="Cui X.M."/>
            <person name="Yuan T.T."/>
            <person name="Jiang B.G."/>
            <person name="Yang W.F."/>
            <person name="Lam T.T."/>
            <person name="Chang Q.C."/>
            <person name="Ding S.J."/>
            <person name="Wang X.J."/>
            <person name="Zhu J.G."/>
            <person name="Ruan X.D."/>
            <person name="Zhao L."/>
            <person name="Wei J.T."/>
            <person name="Ye R.Z."/>
            <person name="Que T.C."/>
            <person name="Du C.H."/>
            <person name="Zhou Y.H."/>
            <person name="Cheng J.X."/>
            <person name="Dai P.F."/>
            <person name="Guo W.B."/>
            <person name="Han X.H."/>
            <person name="Huang E.J."/>
            <person name="Li L.F."/>
            <person name="Wei W."/>
            <person name="Gao Y.C."/>
            <person name="Liu J.Z."/>
            <person name="Shao H.Z."/>
            <person name="Wang X."/>
            <person name="Wang C.C."/>
            <person name="Yang T.C."/>
            <person name="Huo Q.B."/>
            <person name="Li W."/>
            <person name="Chen H.Y."/>
            <person name="Chen S.E."/>
            <person name="Zhou L.G."/>
            <person name="Ni X.B."/>
            <person name="Tian J.H."/>
            <person name="Sheng Y."/>
            <person name="Liu T."/>
            <person name="Pan Y.S."/>
            <person name="Xia L.Y."/>
            <person name="Li J."/>
            <person name="Zhao F."/>
            <person name="Cao W.C."/>
        </authorList>
    </citation>
    <scope>NUCLEOTIDE SEQUENCE [LARGE SCALE GENOMIC DNA]</scope>
    <source>
        <strain evidence="1">Iper-2018</strain>
    </source>
</reference>
<accession>A0AC60PBZ4</accession>
<evidence type="ECO:0000313" key="2">
    <source>
        <dbReference type="Proteomes" id="UP000805193"/>
    </source>
</evidence>
<feature type="non-terminal residue" evidence="1">
    <location>
        <position position="1"/>
    </location>
</feature>
<proteinExistence type="predicted"/>
<evidence type="ECO:0000313" key="1">
    <source>
        <dbReference type="EMBL" id="KAG0417170.1"/>
    </source>
</evidence>
<organism evidence="1 2">
    <name type="scientific">Ixodes persulcatus</name>
    <name type="common">Taiga tick</name>
    <dbReference type="NCBI Taxonomy" id="34615"/>
    <lineage>
        <taxon>Eukaryota</taxon>
        <taxon>Metazoa</taxon>
        <taxon>Ecdysozoa</taxon>
        <taxon>Arthropoda</taxon>
        <taxon>Chelicerata</taxon>
        <taxon>Arachnida</taxon>
        <taxon>Acari</taxon>
        <taxon>Parasitiformes</taxon>
        <taxon>Ixodida</taxon>
        <taxon>Ixodoidea</taxon>
        <taxon>Ixodidae</taxon>
        <taxon>Ixodinae</taxon>
        <taxon>Ixodes</taxon>
    </lineage>
</organism>
<name>A0AC60PBZ4_IXOPE</name>
<keyword evidence="2" id="KW-1185">Reference proteome</keyword>
<protein>
    <submittedName>
        <fullName evidence="1">Uncharacterized protein</fullName>
    </submittedName>
</protein>